<organism evidence="2 3">
    <name type="scientific">Streptomyces lichenis</name>
    <dbReference type="NCBI Taxonomy" id="2306967"/>
    <lineage>
        <taxon>Bacteria</taxon>
        <taxon>Bacillati</taxon>
        <taxon>Actinomycetota</taxon>
        <taxon>Actinomycetes</taxon>
        <taxon>Kitasatosporales</taxon>
        <taxon>Streptomycetaceae</taxon>
        <taxon>Streptomyces</taxon>
    </lineage>
</organism>
<dbReference type="EMBL" id="JALPTH010000008">
    <property type="protein sequence ID" value="MCK8677828.1"/>
    <property type="molecule type" value="Genomic_DNA"/>
</dbReference>
<evidence type="ECO:0008006" key="4">
    <source>
        <dbReference type="Google" id="ProtNLM"/>
    </source>
</evidence>
<dbReference type="RefSeq" id="WP_248633481.1">
    <property type="nucleotide sequence ID" value="NZ_JALPTH010000008.1"/>
</dbReference>
<feature type="region of interest" description="Disordered" evidence="1">
    <location>
        <begin position="185"/>
        <end position="209"/>
    </location>
</feature>
<evidence type="ECO:0000313" key="3">
    <source>
        <dbReference type="Proteomes" id="UP001522868"/>
    </source>
</evidence>
<reference evidence="2 3" key="1">
    <citation type="submission" date="2022-04" db="EMBL/GenBank/DDBJ databases">
        <title>Streptomyces sp. nov. LCR6-01 isolated from Lichen of Dirinaria sp.</title>
        <authorList>
            <person name="Kanchanasin P."/>
            <person name="Tanasupawat S."/>
            <person name="Phongsopitanun W."/>
        </authorList>
    </citation>
    <scope>NUCLEOTIDE SEQUENCE [LARGE SCALE GENOMIC DNA]</scope>
    <source>
        <strain evidence="2 3">LCR6-01</strain>
    </source>
</reference>
<name>A0ABT0I942_9ACTN</name>
<protein>
    <recommendedName>
        <fullName evidence="4">Lipoprotein CseA</fullName>
    </recommendedName>
</protein>
<keyword evidence="3" id="KW-1185">Reference proteome</keyword>
<feature type="compositionally biased region" description="Acidic residues" evidence="1">
    <location>
        <begin position="198"/>
        <end position="209"/>
    </location>
</feature>
<sequence length="209" mass="22029">MVVVAALGLAAGGCSAGGTGTRDEGSAAHADAAPPSTTFPQFTGVGGLGRPKVDPVRLVLDDPKVSKQVKSDLKPCAEDEYPVDTSYGSITGSTVPDVVVNVLTCGDAIGVGTYVYRGRVEDASDVTYRNVFALEEPAVYSTIDRGDLVVTKQVYADDDPVTYPSGEDVITYRWAGARFSERDRVHNDYNNPVGDPGPVDEEPAQQDVS</sequence>
<proteinExistence type="predicted"/>
<comment type="caution">
    <text evidence="2">The sequence shown here is derived from an EMBL/GenBank/DDBJ whole genome shotgun (WGS) entry which is preliminary data.</text>
</comment>
<evidence type="ECO:0000313" key="2">
    <source>
        <dbReference type="EMBL" id="MCK8677828.1"/>
    </source>
</evidence>
<accession>A0ABT0I942</accession>
<evidence type="ECO:0000256" key="1">
    <source>
        <dbReference type="SAM" id="MobiDB-lite"/>
    </source>
</evidence>
<dbReference type="Proteomes" id="UP001522868">
    <property type="component" value="Unassembled WGS sequence"/>
</dbReference>
<gene>
    <name evidence="2" type="ORF">M1O15_10555</name>
</gene>
<feature type="region of interest" description="Disordered" evidence="1">
    <location>
        <begin position="15"/>
        <end position="36"/>
    </location>
</feature>